<evidence type="ECO:0000313" key="6">
    <source>
        <dbReference type="EMBL" id="KAF8703481.1"/>
    </source>
</evidence>
<protein>
    <recommendedName>
        <fullName evidence="2">galactinol--sucrose galactosyltransferase</fullName>
        <ecNumber evidence="2">2.4.1.82</ecNumber>
    </recommendedName>
</protein>
<comment type="similarity">
    <text evidence="1">Belongs to the glycosyl hydrolases 36 family.</text>
</comment>
<dbReference type="PANTHER" id="PTHR31268:SF10">
    <property type="entry name" value="GALACTINOL--SUCROSE GALACTOSYLTRANSFERASE"/>
    <property type="match status" value="1"/>
</dbReference>
<dbReference type="OrthoDB" id="4664297at2759"/>
<evidence type="ECO:0000256" key="5">
    <source>
        <dbReference type="SAM" id="MobiDB-lite"/>
    </source>
</evidence>
<reference evidence="6" key="1">
    <citation type="submission" date="2020-07" db="EMBL/GenBank/DDBJ databases">
        <title>Genome sequence and genetic diversity analysis of an under-domesticated orphan crop, white fonio (Digitaria exilis).</title>
        <authorList>
            <person name="Bennetzen J.L."/>
            <person name="Chen S."/>
            <person name="Ma X."/>
            <person name="Wang X."/>
            <person name="Yssel A.E.J."/>
            <person name="Chaluvadi S.R."/>
            <person name="Johnson M."/>
            <person name="Gangashetty P."/>
            <person name="Hamidou F."/>
            <person name="Sanogo M.D."/>
            <person name="Zwaenepoel A."/>
            <person name="Wallace J."/>
            <person name="Van De Peer Y."/>
            <person name="Van Deynze A."/>
        </authorList>
    </citation>
    <scope>NUCLEOTIDE SEQUENCE</scope>
    <source>
        <tissue evidence="6">Leaves</tissue>
    </source>
</reference>
<dbReference type="GO" id="GO:0047274">
    <property type="term" value="F:galactinol-sucrose galactosyltransferase activity"/>
    <property type="evidence" value="ECO:0007669"/>
    <property type="project" value="UniProtKB-EC"/>
</dbReference>
<comment type="caution">
    <text evidence="6">The sequence shown here is derived from an EMBL/GenBank/DDBJ whole genome shotgun (WGS) entry which is preliminary data.</text>
</comment>
<dbReference type="EMBL" id="JACEFO010001778">
    <property type="protein sequence ID" value="KAF8703481.1"/>
    <property type="molecule type" value="Genomic_DNA"/>
</dbReference>
<dbReference type="InterPro" id="IPR013785">
    <property type="entry name" value="Aldolase_TIM"/>
</dbReference>
<dbReference type="EC" id="2.4.1.82" evidence="2"/>
<feature type="compositionally biased region" description="Basic residues" evidence="5">
    <location>
        <begin position="1"/>
        <end position="16"/>
    </location>
</feature>
<dbReference type="SUPFAM" id="SSF51445">
    <property type="entry name" value="(Trans)glycosidases"/>
    <property type="match status" value="1"/>
</dbReference>
<keyword evidence="3" id="KW-0119">Carbohydrate metabolism</keyword>
<proteinExistence type="inferred from homology"/>
<feature type="region of interest" description="Disordered" evidence="5">
    <location>
        <begin position="1"/>
        <end position="49"/>
    </location>
</feature>
<dbReference type="InterPro" id="IPR017853">
    <property type="entry name" value="GH"/>
</dbReference>
<evidence type="ECO:0000256" key="2">
    <source>
        <dbReference type="ARBA" id="ARBA00012708"/>
    </source>
</evidence>
<keyword evidence="7" id="KW-1185">Reference proteome</keyword>
<evidence type="ECO:0000256" key="3">
    <source>
        <dbReference type="ARBA" id="ARBA00023277"/>
    </source>
</evidence>
<accession>A0A835BNN6</accession>
<dbReference type="InterPro" id="IPR008811">
    <property type="entry name" value="Glycosyl_hydrolases_36"/>
</dbReference>
<evidence type="ECO:0000256" key="1">
    <source>
        <dbReference type="ARBA" id="ARBA00007240"/>
    </source>
</evidence>
<dbReference type="AlphaFoldDB" id="A0A835BNN6"/>
<gene>
    <name evidence="6" type="ORF">HU200_032288</name>
</gene>
<evidence type="ECO:0000256" key="4">
    <source>
        <dbReference type="ARBA" id="ARBA00049426"/>
    </source>
</evidence>
<name>A0A835BNN6_9POAL</name>
<dbReference type="Pfam" id="PF05691">
    <property type="entry name" value="Raffinose_syn"/>
    <property type="match status" value="1"/>
</dbReference>
<dbReference type="Proteomes" id="UP000636709">
    <property type="component" value="Unassembled WGS sequence"/>
</dbReference>
<sequence>MTSRPRKFRAQSHRHTAAADQRRRALRAPPPVRSLAGRPRPRRSRQLRDRSWSLSSRLVVFHPSPSARLHAVAHMAKYSSLSAHAGVQRLLSDMALTKLVTMAPRAPCYTLSLPSPPSYKNISGCYGCRLARRAMSVEASQSQPHLGTAVTPTTPPPQRQQQMTARLERGSLLVGGRELLAGAPPNVTLRPADADAAPGAAFLGARAAAPSSRHVFPVGTLASGWRWLSLFRFKIWWMVPATGAGAAAVPAETQMLLLESRDETGSATAEGSTVYALMLPVLDGNFRASLQGSPENELQFCLESGDPEVQTMEAVDAVFINSGDKPFKLMKESMKLVSKIKGTFRHIDDKEIPANLDWFGWCTWDAFYKAVNATGIEEGLQSLREGGAPPRFLIIDDGWQETVDEFKEVDETLREQTVFAQRLTDLKENHKFRGETCKNLGDLVKKIKEKYGVKYVYMWHALLGYWGGVQATSDLMKKYNPKLVYPVQSPGNVANLRDIAMDSLEKFGVGIVDPDKIYEFYNDQHSYLSSVGVDGVKVDVQNVLETLGHGFGGRVVVTQKYQQALEESIAQNFKRNNLICCMSHNSDSIFSALKSAVARASEDFMPREPALQTLHVASVAFNSLLLGEIFIPDWDMFHSKHESAEFHGAARALSGGGIYVSDKPGVHDFNVLKKLVLPDGSILRARYAGRPTRDCLFKDPVMDGKSLLKIWNLNKFSGVIGVFNCQGAGQWVWPVKDIAYVPTSINITGHLSPSDVESIEEIAGHNWNGESAVYAYSSCSLSRLQKHQNLEVSLSTMTCEIYTISPVKVFSEAVQFAPLGLINMFNSGGALDDVSSTADSSATTIHVRCRGPGRFGAYSATRPELCRVRGQQVEFNHAEDGLLTIDLPHCSSHDGDLWNIEIVYRTS</sequence>
<comment type="catalytic activity">
    <reaction evidence="4">
        <text>alpha-D-galactosyl-(1-&gt;3)-1D-myo-inositol + sucrose = raffinose + myo-inositol</text>
        <dbReference type="Rhea" id="RHEA:20161"/>
        <dbReference type="ChEBI" id="CHEBI:16634"/>
        <dbReference type="ChEBI" id="CHEBI:17268"/>
        <dbReference type="ChEBI" id="CHEBI:17505"/>
        <dbReference type="ChEBI" id="CHEBI:17992"/>
        <dbReference type="EC" id="2.4.1.82"/>
    </reaction>
</comment>
<dbReference type="PANTHER" id="PTHR31268">
    <property type="match status" value="1"/>
</dbReference>
<organism evidence="6 7">
    <name type="scientific">Digitaria exilis</name>
    <dbReference type="NCBI Taxonomy" id="1010633"/>
    <lineage>
        <taxon>Eukaryota</taxon>
        <taxon>Viridiplantae</taxon>
        <taxon>Streptophyta</taxon>
        <taxon>Embryophyta</taxon>
        <taxon>Tracheophyta</taxon>
        <taxon>Spermatophyta</taxon>
        <taxon>Magnoliopsida</taxon>
        <taxon>Liliopsida</taxon>
        <taxon>Poales</taxon>
        <taxon>Poaceae</taxon>
        <taxon>PACMAD clade</taxon>
        <taxon>Panicoideae</taxon>
        <taxon>Panicodae</taxon>
        <taxon>Paniceae</taxon>
        <taxon>Anthephorinae</taxon>
        <taxon>Digitaria</taxon>
    </lineage>
</organism>
<feature type="region of interest" description="Disordered" evidence="5">
    <location>
        <begin position="140"/>
        <end position="159"/>
    </location>
</feature>
<evidence type="ECO:0000313" key="7">
    <source>
        <dbReference type="Proteomes" id="UP000636709"/>
    </source>
</evidence>
<dbReference type="Gene3D" id="3.20.20.70">
    <property type="entry name" value="Aldolase class I"/>
    <property type="match status" value="1"/>
</dbReference>